<evidence type="ECO:0008006" key="4">
    <source>
        <dbReference type="Google" id="ProtNLM"/>
    </source>
</evidence>
<dbReference type="STRING" id="1219011.GCA_001895045_01536"/>
<evidence type="ECO:0000313" key="2">
    <source>
        <dbReference type="EMBL" id="SQI38028.1"/>
    </source>
</evidence>
<sequence>MALSIDVDTLYFEFPDVHVDAELKVSFHRTVRVPDDGNEYPLPPSLGRFPLRVVDDRPVLPVWQSEACWIKFDTRYPFLVKVGAGDIDAVTGGPWTPGPDFEAEDYLEVPAQPWIDGFGADGDAVRQFVAMPLGAGYTVEEQLARGPASGGIRIAVSPMRAEVYDRRRDIADSRPPVMTFASPVPDGMGVGAGGSISQRIASPVEERRVWDLDHRTAVHVALINSEQWESLTGAAPPTEPITAREYTERGYPWFELYDESVARRASATLPGVDSVDSVAEVLARRGEGPLPSNESVEVPEPIRIRPRGRRRRG</sequence>
<evidence type="ECO:0000313" key="3">
    <source>
        <dbReference type="Proteomes" id="UP000249091"/>
    </source>
</evidence>
<dbReference type="EMBL" id="LS483468">
    <property type="protein sequence ID" value="SQI38028.1"/>
    <property type="molecule type" value="Genomic_DNA"/>
</dbReference>
<organism evidence="2 3">
    <name type="scientific">Rhodococcus coprophilus</name>
    <dbReference type="NCBI Taxonomy" id="38310"/>
    <lineage>
        <taxon>Bacteria</taxon>
        <taxon>Bacillati</taxon>
        <taxon>Actinomycetota</taxon>
        <taxon>Actinomycetes</taxon>
        <taxon>Mycobacteriales</taxon>
        <taxon>Nocardiaceae</taxon>
        <taxon>Rhodococcus</taxon>
    </lineage>
</organism>
<proteinExistence type="predicted"/>
<dbReference type="Proteomes" id="UP000249091">
    <property type="component" value="Chromosome 1"/>
</dbReference>
<keyword evidence="3" id="KW-1185">Reference proteome</keyword>
<name>A0A2X4UQU7_9NOCA</name>
<evidence type="ECO:0000256" key="1">
    <source>
        <dbReference type="SAM" id="MobiDB-lite"/>
    </source>
</evidence>
<dbReference type="RefSeq" id="WP_072699487.1">
    <property type="nucleotide sequence ID" value="NZ_JAFBBL010000001.1"/>
</dbReference>
<gene>
    <name evidence="2" type="ORF">NCTC10994_03872</name>
</gene>
<dbReference type="KEGG" id="rcr:NCTC10994_03872"/>
<feature type="region of interest" description="Disordered" evidence="1">
    <location>
        <begin position="284"/>
        <end position="313"/>
    </location>
</feature>
<dbReference type="AlphaFoldDB" id="A0A2X4UQU7"/>
<accession>A0A2X4UQU7</accession>
<reference evidence="2 3" key="1">
    <citation type="submission" date="2018-06" db="EMBL/GenBank/DDBJ databases">
        <authorList>
            <consortium name="Pathogen Informatics"/>
            <person name="Doyle S."/>
        </authorList>
    </citation>
    <scope>NUCLEOTIDE SEQUENCE [LARGE SCALE GENOMIC DNA]</scope>
    <source>
        <strain evidence="2 3">NCTC10994</strain>
    </source>
</reference>
<feature type="compositionally biased region" description="Basic residues" evidence="1">
    <location>
        <begin position="304"/>
        <end position="313"/>
    </location>
</feature>
<protein>
    <recommendedName>
        <fullName evidence="4">Integral membrane protein</fullName>
    </recommendedName>
</protein>